<name>A0A9K3D496_9EUKA</name>
<evidence type="ECO:0000313" key="4">
    <source>
        <dbReference type="Proteomes" id="UP000265618"/>
    </source>
</evidence>
<sequence length="209" mass="24616">LKMWADYDPIKGTLEGSHSTLINCEHIVPQSFFDKNMLFIKYFINCEHIVPQSFFDKKDPMVSDLHHMRPSYSQANSARNHYPFEVIPDDEVTQWYSQDMISTLQPDESDIDQWSRFRKDGSANSAWEPLPENRGTVARAVLYFYTMYDQFIDEIDKIGDINMFLQWNADHPPSDWDGIRNSNAEYMQGNRNPYVDYPDMCDRAFEDLI</sequence>
<reference evidence="3 4" key="1">
    <citation type="journal article" date="2018" name="PLoS ONE">
        <title>The draft genome of Kipferlia bialata reveals reductive genome evolution in fornicate parasites.</title>
        <authorList>
            <person name="Tanifuji G."/>
            <person name="Takabayashi S."/>
            <person name="Kume K."/>
            <person name="Takagi M."/>
            <person name="Nakayama T."/>
            <person name="Kamikawa R."/>
            <person name="Inagaki Y."/>
            <person name="Hashimoto T."/>
        </authorList>
    </citation>
    <scope>NUCLEOTIDE SEQUENCE [LARGE SCALE GENOMIC DNA]</scope>
    <source>
        <strain evidence="3">NY0173</strain>
    </source>
</reference>
<dbReference type="InterPro" id="IPR007346">
    <property type="entry name" value="Endonuclease-I"/>
</dbReference>
<dbReference type="GO" id="GO:0004518">
    <property type="term" value="F:nuclease activity"/>
    <property type="evidence" value="ECO:0007669"/>
    <property type="project" value="UniProtKB-KW"/>
</dbReference>
<keyword evidence="1" id="KW-0540">Nuclease</keyword>
<dbReference type="SUPFAM" id="SSF54060">
    <property type="entry name" value="His-Me finger endonucleases"/>
    <property type="match status" value="1"/>
</dbReference>
<dbReference type="OrthoDB" id="423935at2759"/>
<evidence type="ECO:0000256" key="2">
    <source>
        <dbReference type="ARBA" id="ARBA00022801"/>
    </source>
</evidence>
<dbReference type="PANTHER" id="PTHR33607">
    <property type="entry name" value="ENDONUCLEASE-1"/>
    <property type="match status" value="1"/>
</dbReference>
<evidence type="ECO:0000313" key="3">
    <source>
        <dbReference type="EMBL" id="GIQ87593.1"/>
    </source>
</evidence>
<accession>A0A9K3D496</accession>
<dbReference type="EMBL" id="BDIP01003352">
    <property type="protein sequence ID" value="GIQ87593.1"/>
    <property type="molecule type" value="Genomic_DNA"/>
</dbReference>
<gene>
    <name evidence="3" type="ORF">KIPB_009662</name>
</gene>
<dbReference type="PANTHER" id="PTHR33607:SF2">
    <property type="entry name" value="ENDONUCLEASE-1"/>
    <property type="match status" value="1"/>
</dbReference>
<dbReference type="Proteomes" id="UP000265618">
    <property type="component" value="Unassembled WGS sequence"/>
</dbReference>
<dbReference type="InterPro" id="IPR044925">
    <property type="entry name" value="His-Me_finger_sf"/>
</dbReference>
<dbReference type="Pfam" id="PF04231">
    <property type="entry name" value="Endonuclease_1"/>
    <property type="match status" value="1"/>
</dbReference>
<dbReference type="AlphaFoldDB" id="A0A9K3D496"/>
<proteinExistence type="predicted"/>
<comment type="caution">
    <text evidence="3">The sequence shown here is derived from an EMBL/GenBank/DDBJ whole genome shotgun (WGS) entry which is preliminary data.</text>
</comment>
<protein>
    <submittedName>
        <fullName evidence="3">Dndonuclease I</fullName>
    </submittedName>
</protein>
<dbReference type="GO" id="GO:0016787">
    <property type="term" value="F:hydrolase activity"/>
    <property type="evidence" value="ECO:0007669"/>
    <property type="project" value="UniProtKB-KW"/>
</dbReference>
<keyword evidence="2" id="KW-0378">Hydrolase</keyword>
<keyword evidence="4" id="KW-1185">Reference proteome</keyword>
<organism evidence="3 4">
    <name type="scientific">Kipferlia bialata</name>
    <dbReference type="NCBI Taxonomy" id="797122"/>
    <lineage>
        <taxon>Eukaryota</taxon>
        <taxon>Metamonada</taxon>
        <taxon>Carpediemonas-like organisms</taxon>
        <taxon>Kipferlia</taxon>
    </lineage>
</organism>
<evidence type="ECO:0000256" key="1">
    <source>
        <dbReference type="ARBA" id="ARBA00022722"/>
    </source>
</evidence>
<feature type="non-terminal residue" evidence="3">
    <location>
        <position position="1"/>
    </location>
</feature>